<dbReference type="EMBL" id="SRXT01000006">
    <property type="protein sequence ID" value="TGX52428.1"/>
    <property type="molecule type" value="Genomic_DNA"/>
</dbReference>
<accession>A0A4S1X8S5</accession>
<gene>
    <name evidence="1" type="ORF">E5A73_16710</name>
</gene>
<name>A0A4S1X8S5_9SPHN</name>
<comment type="caution">
    <text evidence="1">The sequence shown here is derived from an EMBL/GenBank/DDBJ whole genome shotgun (WGS) entry which is preliminary data.</text>
</comment>
<organism evidence="1 2">
    <name type="scientific">Sphingomonas gei</name>
    <dbReference type="NCBI Taxonomy" id="1395960"/>
    <lineage>
        <taxon>Bacteria</taxon>
        <taxon>Pseudomonadati</taxon>
        <taxon>Pseudomonadota</taxon>
        <taxon>Alphaproteobacteria</taxon>
        <taxon>Sphingomonadales</taxon>
        <taxon>Sphingomonadaceae</taxon>
        <taxon>Sphingomonas</taxon>
    </lineage>
</organism>
<dbReference type="AlphaFoldDB" id="A0A4S1X8S5"/>
<keyword evidence="2" id="KW-1185">Reference proteome</keyword>
<evidence type="ECO:0000313" key="2">
    <source>
        <dbReference type="Proteomes" id="UP000306147"/>
    </source>
</evidence>
<reference evidence="1 2" key="1">
    <citation type="submission" date="2019-04" db="EMBL/GenBank/DDBJ databases">
        <title>Sphingomonas psychrotolerans sp. nov., isolated from soil in the Tianshan Mountains, Xinjiang, China.</title>
        <authorList>
            <person name="Luo Y."/>
            <person name="Sheng H."/>
        </authorList>
    </citation>
    <scope>NUCLEOTIDE SEQUENCE [LARGE SCALE GENOMIC DNA]</scope>
    <source>
        <strain evidence="1 2">ZFGT-11</strain>
    </source>
</reference>
<proteinExistence type="predicted"/>
<protein>
    <submittedName>
        <fullName evidence="1">Uncharacterized protein</fullName>
    </submittedName>
</protein>
<dbReference type="RefSeq" id="WP_135964970.1">
    <property type="nucleotide sequence ID" value="NZ_SRXT01000006.1"/>
</dbReference>
<sequence length="430" mass="46542">MPLAQLLARGGRGKREVLDAVHALSDAALIPFGLRAYHMNLLSLFGEDWPLEKIARTARAAAIGKMIGGWEYHHHYLPGLTHTAEVPQLEDLPLGQITEILARGRGLAIASFHLGPMRYLPSDLAHAGIPICVPLARDSLNDYQTARTANPEAALWKKLRIVNAEEHGGALALAKTLARGGCVLSTIDGNTGLDGPRGDQRRATVRILGSTARVKTGLIGMAARFGAPILVMIAYTSGEKRHCRTAPVIDPGRALCGDARGHFVEAAVQRAYSFFGAALRAHAEEWSGGDLFHQWRVPGSLPQRDIAEVAQMLGHSLAAGGRLTINHRRIVPLSGEADRIWSDAVSGRCYRLPAEMAALAEQLSAPDGIGRDWLDRHAGTARSRIWAFLCQLASRDAIRPMERAANDGTRRENPKAVREIAHPPMHGTGM</sequence>
<dbReference type="OrthoDB" id="9803456at2"/>
<evidence type="ECO:0000313" key="1">
    <source>
        <dbReference type="EMBL" id="TGX52428.1"/>
    </source>
</evidence>
<dbReference type="Proteomes" id="UP000306147">
    <property type="component" value="Unassembled WGS sequence"/>
</dbReference>